<dbReference type="PANTHER" id="PTHR11562">
    <property type="entry name" value="CATION EFFLUX PROTEIN/ ZINC TRANSPORTER"/>
    <property type="match status" value="1"/>
</dbReference>
<feature type="region of interest" description="Disordered" evidence="9">
    <location>
        <begin position="1"/>
        <end position="41"/>
    </location>
</feature>
<evidence type="ECO:0000256" key="3">
    <source>
        <dbReference type="ARBA" id="ARBA00022448"/>
    </source>
</evidence>
<keyword evidence="3" id="KW-0813">Transport</keyword>
<dbReference type="InterPro" id="IPR027469">
    <property type="entry name" value="Cation_efflux_TMD_sf"/>
</dbReference>
<dbReference type="InterPro" id="IPR036837">
    <property type="entry name" value="Cation_efflux_CTD_sf"/>
</dbReference>
<evidence type="ECO:0000259" key="12">
    <source>
        <dbReference type="Pfam" id="PF16916"/>
    </source>
</evidence>
<feature type="transmembrane region" description="Helical" evidence="10">
    <location>
        <begin position="190"/>
        <end position="208"/>
    </location>
</feature>
<feature type="transmembrane region" description="Helical" evidence="10">
    <location>
        <begin position="116"/>
        <end position="134"/>
    </location>
</feature>
<dbReference type="STRING" id="1855383.SAMN05216548_11713"/>
<keyword evidence="5" id="KW-0864">Zinc transport</keyword>
<evidence type="ECO:0000256" key="9">
    <source>
        <dbReference type="SAM" id="MobiDB-lite"/>
    </source>
</evidence>
<accession>A0A1H9NRZ5</accession>
<keyword evidence="4 10" id="KW-0812">Transmembrane</keyword>
<dbReference type="Gene3D" id="1.20.1510.10">
    <property type="entry name" value="Cation efflux protein transmembrane domain"/>
    <property type="match status" value="1"/>
</dbReference>
<comment type="subcellular location">
    <subcellularLocation>
        <location evidence="1">Membrane</location>
        <topology evidence="1">Multi-pass membrane protein</topology>
    </subcellularLocation>
</comment>
<feature type="domain" description="Cation efflux protein cytoplasmic" evidence="12">
    <location>
        <begin position="243"/>
        <end position="318"/>
    </location>
</feature>
<evidence type="ECO:0000256" key="2">
    <source>
        <dbReference type="ARBA" id="ARBA00008873"/>
    </source>
</evidence>
<sequence>MASDSHMHAGHDHDHAGHDHSGHSHAGHSHDHGHSHTPEVESGNKNRVLLAAAFTTLFMVVEALGGIFSGSLALLADAGHMLTDAVALSFAYIAYRASERPGTRHMTYGFDRMKILVAYTNGLAILAIALWIVVEAVHRVLSPQPVLGGSMMVIAVVGLIVNIGCFAILHGGDRESLNMRGALLHVMGDLLGSVGAILAAGIILLTGWTLADPILSVVVSVILIRSAWSLLKESGVILMEGAPSETDRDAIEADLSAHVGEAADIHHMHVWSLDDRQKMATLHARMKEGTGPDALTMAIKKRLRDFHGINHATIQVEESPLCLDGREQDGHAHEHAA</sequence>
<feature type="transmembrane region" description="Helical" evidence="10">
    <location>
        <begin position="48"/>
        <end position="68"/>
    </location>
</feature>
<dbReference type="GO" id="GO:0005385">
    <property type="term" value="F:zinc ion transmembrane transporter activity"/>
    <property type="evidence" value="ECO:0007669"/>
    <property type="project" value="TreeGrafter"/>
</dbReference>
<keyword evidence="14" id="KW-1185">Reference proteome</keyword>
<dbReference type="RefSeq" id="WP_238858404.1">
    <property type="nucleotide sequence ID" value="NZ_FOFG01000017.1"/>
</dbReference>
<reference evidence="13 14" key="1">
    <citation type="submission" date="2016-10" db="EMBL/GenBank/DDBJ databases">
        <authorList>
            <person name="de Groot N.N."/>
        </authorList>
    </citation>
    <scope>NUCLEOTIDE SEQUENCE [LARGE SCALE GENOMIC DNA]</scope>
    <source>
        <strain evidence="13 14">A52C2</strain>
    </source>
</reference>
<evidence type="ECO:0000313" key="14">
    <source>
        <dbReference type="Proteomes" id="UP000199647"/>
    </source>
</evidence>
<evidence type="ECO:0000256" key="4">
    <source>
        <dbReference type="ARBA" id="ARBA00022692"/>
    </source>
</evidence>
<name>A0A1H9NRZ5_9HYPH</name>
<dbReference type="EMBL" id="FOFG01000017">
    <property type="protein sequence ID" value="SER38445.1"/>
    <property type="molecule type" value="Genomic_DNA"/>
</dbReference>
<dbReference type="NCBIfam" id="TIGR01297">
    <property type="entry name" value="CDF"/>
    <property type="match status" value="1"/>
</dbReference>
<dbReference type="Pfam" id="PF01545">
    <property type="entry name" value="Cation_efflux"/>
    <property type="match status" value="1"/>
</dbReference>
<keyword evidence="7" id="KW-0406">Ion transport</keyword>
<keyword evidence="6 10" id="KW-1133">Transmembrane helix</keyword>
<evidence type="ECO:0000313" key="13">
    <source>
        <dbReference type="EMBL" id="SER38445.1"/>
    </source>
</evidence>
<evidence type="ECO:0000256" key="10">
    <source>
        <dbReference type="SAM" id="Phobius"/>
    </source>
</evidence>
<dbReference type="Pfam" id="PF16916">
    <property type="entry name" value="ZT_dimer"/>
    <property type="match status" value="1"/>
</dbReference>
<feature type="transmembrane region" description="Helical" evidence="10">
    <location>
        <begin position="74"/>
        <end position="95"/>
    </location>
</feature>
<feature type="transmembrane region" description="Helical" evidence="10">
    <location>
        <begin position="214"/>
        <end position="231"/>
    </location>
</feature>
<dbReference type="InterPro" id="IPR050681">
    <property type="entry name" value="CDF/SLC30A"/>
</dbReference>
<dbReference type="GO" id="GO:0005886">
    <property type="term" value="C:plasma membrane"/>
    <property type="evidence" value="ECO:0007669"/>
    <property type="project" value="TreeGrafter"/>
</dbReference>
<dbReference type="InterPro" id="IPR027470">
    <property type="entry name" value="Cation_efflux_CTD"/>
</dbReference>
<proteinExistence type="inferred from homology"/>
<dbReference type="SUPFAM" id="SSF160240">
    <property type="entry name" value="Cation efflux protein cytoplasmic domain-like"/>
    <property type="match status" value="1"/>
</dbReference>
<evidence type="ECO:0000256" key="7">
    <source>
        <dbReference type="ARBA" id="ARBA00023065"/>
    </source>
</evidence>
<feature type="transmembrane region" description="Helical" evidence="10">
    <location>
        <begin position="146"/>
        <end position="169"/>
    </location>
</feature>
<gene>
    <name evidence="13" type="ORF">SAMN05216548_11713</name>
</gene>
<keyword evidence="5" id="KW-0862">Zinc</keyword>
<evidence type="ECO:0000256" key="1">
    <source>
        <dbReference type="ARBA" id="ARBA00004141"/>
    </source>
</evidence>
<evidence type="ECO:0000256" key="6">
    <source>
        <dbReference type="ARBA" id="ARBA00022989"/>
    </source>
</evidence>
<dbReference type="PANTHER" id="PTHR11562:SF17">
    <property type="entry name" value="RE54080P-RELATED"/>
    <property type="match status" value="1"/>
</dbReference>
<keyword evidence="8 10" id="KW-0472">Membrane</keyword>
<dbReference type="InterPro" id="IPR002524">
    <property type="entry name" value="Cation_efflux"/>
</dbReference>
<dbReference type="Proteomes" id="UP000199647">
    <property type="component" value="Unassembled WGS sequence"/>
</dbReference>
<protein>
    <submittedName>
        <fullName evidence="13">Cobalt-zinc-cadmium efflux system protein</fullName>
    </submittedName>
</protein>
<evidence type="ECO:0000256" key="5">
    <source>
        <dbReference type="ARBA" id="ARBA00022906"/>
    </source>
</evidence>
<dbReference type="InterPro" id="IPR058533">
    <property type="entry name" value="Cation_efflux_TM"/>
</dbReference>
<comment type="similarity">
    <text evidence="2">Belongs to the cation diffusion facilitator (CDF) transporter (TC 2.A.4) family. SLC30A subfamily.</text>
</comment>
<dbReference type="SUPFAM" id="SSF161111">
    <property type="entry name" value="Cation efflux protein transmembrane domain-like"/>
    <property type="match status" value="1"/>
</dbReference>
<dbReference type="AlphaFoldDB" id="A0A1H9NRZ5"/>
<feature type="domain" description="Cation efflux protein transmembrane" evidence="11">
    <location>
        <begin position="48"/>
        <end position="239"/>
    </location>
</feature>
<organism evidence="13 14">
    <name type="scientific">Faunimonas pinastri</name>
    <dbReference type="NCBI Taxonomy" id="1855383"/>
    <lineage>
        <taxon>Bacteria</taxon>
        <taxon>Pseudomonadati</taxon>
        <taxon>Pseudomonadota</taxon>
        <taxon>Alphaproteobacteria</taxon>
        <taxon>Hyphomicrobiales</taxon>
        <taxon>Afifellaceae</taxon>
        <taxon>Faunimonas</taxon>
    </lineage>
</organism>
<evidence type="ECO:0000259" key="11">
    <source>
        <dbReference type="Pfam" id="PF01545"/>
    </source>
</evidence>
<evidence type="ECO:0000256" key="8">
    <source>
        <dbReference type="ARBA" id="ARBA00023136"/>
    </source>
</evidence>